<feature type="transmembrane region" description="Helical" evidence="2">
    <location>
        <begin position="41"/>
        <end position="60"/>
    </location>
</feature>
<organism evidence="3 4">
    <name type="scientific">Dipteronia dyeriana</name>
    <dbReference type="NCBI Taxonomy" id="168575"/>
    <lineage>
        <taxon>Eukaryota</taxon>
        <taxon>Viridiplantae</taxon>
        <taxon>Streptophyta</taxon>
        <taxon>Embryophyta</taxon>
        <taxon>Tracheophyta</taxon>
        <taxon>Spermatophyta</taxon>
        <taxon>Magnoliopsida</taxon>
        <taxon>eudicotyledons</taxon>
        <taxon>Gunneridae</taxon>
        <taxon>Pentapetalae</taxon>
        <taxon>rosids</taxon>
        <taxon>malvids</taxon>
        <taxon>Sapindales</taxon>
        <taxon>Sapindaceae</taxon>
        <taxon>Hippocastanoideae</taxon>
        <taxon>Acereae</taxon>
        <taxon>Dipteronia</taxon>
    </lineage>
</organism>
<dbReference type="Proteomes" id="UP001280121">
    <property type="component" value="Unassembled WGS sequence"/>
</dbReference>
<keyword evidence="2" id="KW-0812">Transmembrane</keyword>
<proteinExistence type="predicted"/>
<keyword evidence="2" id="KW-1133">Transmembrane helix</keyword>
<keyword evidence="2" id="KW-0472">Membrane</keyword>
<sequence>MMENAWFKSSQSTFSTSSDNSGQDSSNNNNVKPLTLDSFRGLFLITGVSSTLALAILYGFELYKNWHVMKNCNFRGLIRTRFEFIKEYLSKKIYHRTGETNVTHPAE</sequence>
<feature type="compositionally biased region" description="Low complexity" evidence="1">
    <location>
        <begin position="9"/>
        <end position="30"/>
    </location>
</feature>
<reference evidence="3" key="1">
    <citation type="journal article" date="2023" name="Plant J.">
        <title>Genome sequences and population genomics provide insights into the demographic history, inbreeding, and mutation load of two 'living fossil' tree species of Dipteronia.</title>
        <authorList>
            <person name="Feng Y."/>
            <person name="Comes H.P."/>
            <person name="Chen J."/>
            <person name="Zhu S."/>
            <person name="Lu R."/>
            <person name="Zhang X."/>
            <person name="Li P."/>
            <person name="Qiu J."/>
            <person name="Olsen K.M."/>
            <person name="Qiu Y."/>
        </authorList>
    </citation>
    <scope>NUCLEOTIDE SEQUENCE</scope>
    <source>
        <strain evidence="3">KIB01</strain>
    </source>
</reference>
<dbReference type="AlphaFoldDB" id="A0AAE0CS63"/>
<keyword evidence="4" id="KW-1185">Reference proteome</keyword>
<evidence type="ECO:0000313" key="4">
    <source>
        <dbReference type="Proteomes" id="UP001280121"/>
    </source>
</evidence>
<feature type="region of interest" description="Disordered" evidence="1">
    <location>
        <begin position="1"/>
        <end position="30"/>
    </location>
</feature>
<protein>
    <submittedName>
        <fullName evidence="3">Uncharacterized protein</fullName>
    </submittedName>
</protein>
<accession>A0AAE0CS63</accession>
<evidence type="ECO:0000256" key="1">
    <source>
        <dbReference type="SAM" id="MobiDB-lite"/>
    </source>
</evidence>
<gene>
    <name evidence="3" type="ORF">Ddye_000234</name>
</gene>
<evidence type="ECO:0000313" key="3">
    <source>
        <dbReference type="EMBL" id="KAK2661660.1"/>
    </source>
</evidence>
<evidence type="ECO:0000256" key="2">
    <source>
        <dbReference type="SAM" id="Phobius"/>
    </source>
</evidence>
<comment type="caution">
    <text evidence="3">The sequence shown here is derived from an EMBL/GenBank/DDBJ whole genome shotgun (WGS) entry which is preliminary data.</text>
</comment>
<name>A0AAE0CS63_9ROSI</name>
<dbReference type="EMBL" id="JANJYI010000001">
    <property type="protein sequence ID" value="KAK2661660.1"/>
    <property type="molecule type" value="Genomic_DNA"/>
</dbReference>